<sequence>MEDIDSVYNISTSGSARHGNFNNYYNFHPAENRIRLLPNYKSLVNKCNEKVVCLDVGCNTGELTQELQKHVTKNLQTNEGDVSCYVLAVDLDKDLIARAADSNQNEKISFSCVNVLTEDFQILCDIFLEQHKQKTFDIVFCFSVTMWIHINYGDEGLKLFLLRLSEITDLLMIEPQPWKCYGRAVRRMKRTSSEPYAEFSNLKIRKDVEFFIDSFLVKECNYVRVCQSAPTTWGRQVNFYKK</sequence>
<dbReference type="Gene3D" id="3.40.50.150">
    <property type="entry name" value="Vaccinia Virus protein VP39"/>
    <property type="match status" value="1"/>
</dbReference>
<accession>A0A1B6JAT7</accession>
<dbReference type="PANTHER" id="PTHR12315">
    <property type="entry name" value="BICOID-INTERACTING PROTEIN RELATED"/>
    <property type="match status" value="1"/>
</dbReference>
<proteinExistence type="inferred from homology"/>
<gene>
    <name evidence="8" type="ORF">g.6810</name>
</gene>
<dbReference type="AlphaFoldDB" id="A0A1B6JAT7"/>
<organism evidence="8">
    <name type="scientific">Homalodisca liturata</name>
    <dbReference type="NCBI Taxonomy" id="320908"/>
    <lineage>
        <taxon>Eukaryota</taxon>
        <taxon>Metazoa</taxon>
        <taxon>Ecdysozoa</taxon>
        <taxon>Arthropoda</taxon>
        <taxon>Hexapoda</taxon>
        <taxon>Insecta</taxon>
        <taxon>Pterygota</taxon>
        <taxon>Neoptera</taxon>
        <taxon>Paraneoptera</taxon>
        <taxon>Hemiptera</taxon>
        <taxon>Auchenorrhyncha</taxon>
        <taxon>Membracoidea</taxon>
        <taxon>Cicadellidae</taxon>
        <taxon>Cicadellinae</taxon>
        <taxon>Proconiini</taxon>
        <taxon>Homalodisca</taxon>
    </lineage>
</organism>
<dbReference type="GO" id="GO:0008171">
    <property type="term" value="F:O-methyltransferase activity"/>
    <property type="evidence" value="ECO:0007669"/>
    <property type="project" value="UniProtKB-UniRule"/>
</dbReference>
<evidence type="ECO:0000313" key="8">
    <source>
        <dbReference type="EMBL" id="JAS96341.1"/>
    </source>
</evidence>
<dbReference type="EC" id="2.1.1.-" evidence="6"/>
<dbReference type="PANTHER" id="PTHR12315:SF1">
    <property type="entry name" value="RNA 5'-MONOPHOSPHATE METHYLTRANSFERASE"/>
    <property type="match status" value="1"/>
</dbReference>
<dbReference type="PROSITE" id="PS51515">
    <property type="entry name" value="BIN3_SAM"/>
    <property type="match status" value="1"/>
</dbReference>
<dbReference type="SUPFAM" id="SSF53335">
    <property type="entry name" value="S-adenosyl-L-methionine-dependent methyltransferases"/>
    <property type="match status" value="1"/>
</dbReference>
<dbReference type="GO" id="GO:0005737">
    <property type="term" value="C:cytoplasm"/>
    <property type="evidence" value="ECO:0007669"/>
    <property type="project" value="TreeGrafter"/>
</dbReference>
<evidence type="ECO:0000259" key="7">
    <source>
        <dbReference type="PROSITE" id="PS51515"/>
    </source>
</evidence>
<evidence type="ECO:0000256" key="6">
    <source>
        <dbReference type="RuleBase" id="RU367087"/>
    </source>
</evidence>
<evidence type="ECO:0000256" key="5">
    <source>
        <dbReference type="PROSITE-ProRule" id="PRU00848"/>
    </source>
</evidence>
<dbReference type="GO" id="GO:0032259">
    <property type="term" value="P:methylation"/>
    <property type="evidence" value="ECO:0007669"/>
    <property type="project" value="UniProtKB-KW"/>
</dbReference>
<feature type="domain" description="Bin3-type SAM" evidence="7">
    <location>
        <begin position="33"/>
        <end position="242"/>
    </location>
</feature>
<evidence type="ECO:0000256" key="3">
    <source>
        <dbReference type="ARBA" id="ARBA00022679"/>
    </source>
</evidence>
<protein>
    <recommendedName>
        <fullName evidence="6">RNA methyltransferase</fullName>
        <ecNumber evidence="6">2.1.1.-</ecNumber>
    </recommendedName>
</protein>
<keyword evidence="4 5" id="KW-0949">S-adenosyl-L-methionine</keyword>
<keyword evidence="2 6" id="KW-0489">Methyltransferase</keyword>
<dbReference type="InterPro" id="IPR039772">
    <property type="entry name" value="Bin3-like"/>
</dbReference>
<dbReference type="InterPro" id="IPR010675">
    <property type="entry name" value="Bin3_C"/>
</dbReference>
<dbReference type="GO" id="GO:0008173">
    <property type="term" value="F:RNA methyltransferase activity"/>
    <property type="evidence" value="ECO:0007669"/>
    <property type="project" value="UniProtKB-UniRule"/>
</dbReference>
<evidence type="ECO:0000256" key="1">
    <source>
        <dbReference type="ARBA" id="ARBA00008361"/>
    </source>
</evidence>
<dbReference type="InterPro" id="IPR024160">
    <property type="entry name" value="BIN3_SAM-bd_dom"/>
</dbReference>
<keyword evidence="3 6" id="KW-0808">Transferase</keyword>
<dbReference type="Pfam" id="PF06859">
    <property type="entry name" value="Bin3"/>
    <property type="match status" value="1"/>
</dbReference>
<evidence type="ECO:0000256" key="2">
    <source>
        <dbReference type="ARBA" id="ARBA00022603"/>
    </source>
</evidence>
<name>A0A1B6JAT7_9HEMI</name>
<dbReference type="CDD" id="cd02440">
    <property type="entry name" value="AdoMet_MTases"/>
    <property type="match status" value="1"/>
</dbReference>
<comment type="similarity">
    <text evidence="1 6">Belongs to the methyltransferase superfamily.</text>
</comment>
<evidence type="ECO:0000256" key="4">
    <source>
        <dbReference type="ARBA" id="ARBA00022691"/>
    </source>
</evidence>
<dbReference type="GO" id="GO:2000632">
    <property type="term" value="P:negative regulation of pre-miRNA processing"/>
    <property type="evidence" value="ECO:0007669"/>
    <property type="project" value="TreeGrafter"/>
</dbReference>
<dbReference type="EMBL" id="GECU01011365">
    <property type="protein sequence ID" value="JAS96341.1"/>
    <property type="molecule type" value="Transcribed_RNA"/>
</dbReference>
<reference evidence="8" key="1">
    <citation type="submission" date="2015-11" db="EMBL/GenBank/DDBJ databases">
        <title>De novo transcriptome assembly of four potential Pierce s Disease insect vectors from Arizona vineyards.</title>
        <authorList>
            <person name="Tassone E.E."/>
        </authorList>
    </citation>
    <scope>NUCLEOTIDE SEQUENCE</scope>
</reference>
<dbReference type="InterPro" id="IPR029063">
    <property type="entry name" value="SAM-dependent_MTases_sf"/>
</dbReference>